<feature type="region of interest" description="Disordered" evidence="1">
    <location>
        <begin position="261"/>
        <end position="299"/>
    </location>
</feature>
<feature type="region of interest" description="Disordered" evidence="1">
    <location>
        <begin position="1"/>
        <end position="117"/>
    </location>
</feature>
<evidence type="ECO:0000256" key="1">
    <source>
        <dbReference type="SAM" id="MobiDB-lite"/>
    </source>
</evidence>
<comment type="caution">
    <text evidence="2">The sequence shown here is derived from an EMBL/GenBank/DDBJ whole genome shotgun (WGS) entry which is preliminary data.</text>
</comment>
<dbReference type="Proteomes" id="UP000747542">
    <property type="component" value="Unassembled WGS sequence"/>
</dbReference>
<keyword evidence="3" id="KW-1185">Reference proteome</keyword>
<dbReference type="AlphaFoldDB" id="A0A8J5JN16"/>
<reference evidence="2" key="1">
    <citation type="journal article" date="2021" name="Sci. Adv.">
        <title>The American lobster genome reveals insights on longevity, neural, and immune adaptations.</title>
        <authorList>
            <person name="Polinski J.M."/>
            <person name="Zimin A.V."/>
            <person name="Clark K.F."/>
            <person name="Kohn A.B."/>
            <person name="Sadowski N."/>
            <person name="Timp W."/>
            <person name="Ptitsyn A."/>
            <person name="Khanna P."/>
            <person name="Romanova D.Y."/>
            <person name="Williams P."/>
            <person name="Greenwood S.J."/>
            <person name="Moroz L.L."/>
            <person name="Walt D.R."/>
            <person name="Bodnar A.G."/>
        </authorList>
    </citation>
    <scope>NUCLEOTIDE SEQUENCE</scope>
    <source>
        <strain evidence="2">GMGI-L3</strain>
    </source>
</reference>
<gene>
    <name evidence="2" type="ORF">Hamer_G021231</name>
</gene>
<proteinExistence type="predicted"/>
<protein>
    <submittedName>
        <fullName evidence="2">Uncharacterized protein</fullName>
    </submittedName>
</protein>
<organism evidence="2 3">
    <name type="scientific">Homarus americanus</name>
    <name type="common">American lobster</name>
    <dbReference type="NCBI Taxonomy" id="6706"/>
    <lineage>
        <taxon>Eukaryota</taxon>
        <taxon>Metazoa</taxon>
        <taxon>Ecdysozoa</taxon>
        <taxon>Arthropoda</taxon>
        <taxon>Crustacea</taxon>
        <taxon>Multicrustacea</taxon>
        <taxon>Malacostraca</taxon>
        <taxon>Eumalacostraca</taxon>
        <taxon>Eucarida</taxon>
        <taxon>Decapoda</taxon>
        <taxon>Pleocyemata</taxon>
        <taxon>Astacidea</taxon>
        <taxon>Nephropoidea</taxon>
        <taxon>Nephropidae</taxon>
        <taxon>Homarus</taxon>
    </lineage>
</organism>
<feature type="compositionally biased region" description="Basic and acidic residues" evidence="1">
    <location>
        <begin position="30"/>
        <end position="52"/>
    </location>
</feature>
<sequence length="400" mass="44017">MKKKFRKGVKVERSEATNEAVESEDIENSESDRVCQDIEENRSEPKEARKGVIVEGVESNKAGQEVEVKRSEPQEAHEDAIVTRSKSKEAGKSVETKPSKPNESRKGVIVKRPKTNESGQGIKVATVVIRSMGEIAITGDMSPDLTGDAAAQAGYLDCQMTSTCDSTAASRDLRRSYSEAGEETLSPLPGVRSTFFPTIKRSLSEAPWLEPRRRCKSNSSTSSDSVLYFPEFTRPSPTHQVVHGLNPGSLSPIKYVSLEPPRAHGFHSPDKMTTRSSGDSHDEVPQDLSKHQRTLTPDNYPVELQLNLRSRGQGVVQGVMERVELREREVGENQQGPRDRGRKKNEKGTTKGLKRELEEDPASGLPEVNNGKILGESLDLISFTVPGNCKEGWKSNGPLV</sequence>
<evidence type="ECO:0000313" key="3">
    <source>
        <dbReference type="Proteomes" id="UP000747542"/>
    </source>
</evidence>
<evidence type="ECO:0000313" key="2">
    <source>
        <dbReference type="EMBL" id="KAG7159288.1"/>
    </source>
</evidence>
<feature type="compositionally biased region" description="Basic and acidic residues" evidence="1">
    <location>
        <begin position="267"/>
        <end position="290"/>
    </location>
</feature>
<feature type="compositionally biased region" description="Basic and acidic residues" evidence="1">
    <location>
        <begin position="64"/>
        <end position="106"/>
    </location>
</feature>
<feature type="region of interest" description="Disordered" evidence="1">
    <location>
        <begin position="326"/>
        <end position="370"/>
    </location>
</feature>
<dbReference type="EMBL" id="JAHLQT010033646">
    <property type="protein sequence ID" value="KAG7159288.1"/>
    <property type="molecule type" value="Genomic_DNA"/>
</dbReference>
<name>A0A8J5JN16_HOMAM</name>
<accession>A0A8J5JN16</accession>
<feature type="compositionally biased region" description="Basic and acidic residues" evidence="1">
    <location>
        <begin position="346"/>
        <end position="357"/>
    </location>
</feature>